<feature type="region of interest" description="Disordered" evidence="1">
    <location>
        <begin position="38"/>
        <end position="58"/>
    </location>
</feature>
<organism evidence="2 3">
    <name type="scientific">Actinomadura luzonensis</name>
    <dbReference type="NCBI Taxonomy" id="2805427"/>
    <lineage>
        <taxon>Bacteria</taxon>
        <taxon>Bacillati</taxon>
        <taxon>Actinomycetota</taxon>
        <taxon>Actinomycetes</taxon>
        <taxon>Streptosporangiales</taxon>
        <taxon>Thermomonosporaceae</taxon>
        <taxon>Actinomadura</taxon>
    </lineage>
</organism>
<proteinExistence type="predicted"/>
<reference evidence="2 3" key="1">
    <citation type="submission" date="2022-04" db="EMBL/GenBank/DDBJ databases">
        <title>Genome draft of Actinomadura sp. ATCC 31491.</title>
        <authorList>
            <person name="Shi X."/>
            <person name="Du Y."/>
        </authorList>
    </citation>
    <scope>NUCLEOTIDE SEQUENCE [LARGE SCALE GENOMIC DNA]</scope>
    <source>
        <strain evidence="2 3">ATCC 31491</strain>
    </source>
</reference>
<evidence type="ECO:0000313" key="3">
    <source>
        <dbReference type="Proteomes" id="UP001317259"/>
    </source>
</evidence>
<comment type="caution">
    <text evidence="2">The sequence shown here is derived from an EMBL/GenBank/DDBJ whole genome shotgun (WGS) entry which is preliminary data.</text>
</comment>
<feature type="region of interest" description="Disordered" evidence="1">
    <location>
        <begin position="92"/>
        <end position="113"/>
    </location>
</feature>
<protein>
    <submittedName>
        <fullName evidence="2">Uncharacterized protein</fullName>
    </submittedName>
</protein>
<sequence>MSERPIITCACCNRTGRHHGRRLIASCYTRRQRNGSMQLFPKVTPNNPWQPTSRHGRRMPARYQALAAVRPPLSKRTIALELGVSVRSVERYAAASRAQQATNQPPQPRTEAA</sequence>
<feature type="compositionally biased region" description="Polar residues" evidence="1">
    <location>
        <begin position="44"/>
        <end position="53"/>
    </location>
</feature>
<name>A0ABT0G595_9ACTN</name>
<gene>
    <name evidence="2" type="ORF">MF672_039010</name>
</gene>
<accession>A0ABT0G595</accession>
<dbReference type="EMBL" id="JAKRKC020000002">
    <property type="protein sequence ID" value="MCK2219745.1"/>
    <property type="molecule type" value="Genomic_DNA"/>
</dbReference>
<keyword evidence="3" id="KW-1185">Reference proteome</keyword>
<evidence type="ECO:0000313" key="2">
    <source>
        <dbReference type="EMBL" id="MCK2219745.1"/>
    </source>
</evidence>
<dbReference type="Proteomes" id="UP001317259">
    <property type="component" value="Unassembled WGS sequence"/>
</dbReference>
<dbReference type="RefSeq" id="WP_242375268.1">
    <property type="nucleotide sequence ID" value="NZ_JAKRKC020000002.1"/>
</dbReference>
<evidence type="ECO:0000256" key="1">
    <source>
        <dbReference type="SAM" id="MobiDB-lite"/>
    </source>
</evidence>